<evidence type="ECO:0000256" key="6">
    <source>
        <dbReference type="ARBA" id="ARBA00023204"/>
    </source>
</evidence>
<evidence type="ECO:0000256" key="7">
    <source>
        <dbReference type="ARBA" id="ARBA00049348"/>
    </source>
</evidence>
<comment type="subcellular location">
    <subcellularLocation>
        <location evidence="8">Cytoplasm</location>
    </subcellularLocation>
</comment>
<dbReference type="RefSeq" id="WP_344804403.1">
    <property type="nucleotide sequence ID" value="NZ_BAABAB010000015.1"/>
</dbReference>
<dbReference type="SUPFAM" id="SSF46767">
    <property type="entry name" value="Methylated DNA-protein cysteine methyltransferase, C-terminal domain"/>
    <property type="match status" value="1"/>
</dbReference>
<evidence type="ECO:0000313" key="12">
    <source>
        <dbReference type="Proteomes" id="UP001501490"/>
    </source>
</evidence>
<comment type="similarity">
    <text evidence="8">Belongs to the MGMT family.</text>
</comment>
<protein>
    <recommendedName>
        <fullName evidence="8">Methylated-DNA--protein-cysteine methyltransferase</fullName>
        <ecNumber evidence="8">2.1.1.63</ecNumber>
    </recommendedName>
    <alternativeName>
        <fullName evidence="8">6-O-methylguanine-DNA methyltransferase</fullName>
        <shortName evidence="8">MGMT</shortName>
    </alternativeName>
    <alternativeName>
        <fullName evidence="8">O-6-methylguanine-DNA-alkyltransferase</fullName>
    </alternativeName>
</protein>
<dbReference type="InterPro" id="IPR036217">
    <property type="entry name" value="MethylDNA_cys_MeTrfase_DNAb"/>
</dbReference>
<dbReference type="PANTHER" id="PTHR10815:SF13">
    <property type="entry name" value="METHYLATED-DNA--PROTEIN-CYSTEINE METHYLTRANSFERASE"/>
    <property type="match status" value="1"/>
</dbReference>
<comment type="catalytic activity">
    <reaction evidence="7 8">
        <text>a 6-O-methyl-2'-deoxyguanosine in DNA + L-cysteinyl-[protein] = S-methyl-L-cysteinyl-[protein] + a 2'-deoxyguanosine in DNA</text>
        <dbReference type="Rhea" id="RHEA:24000"/>
        <dbReference type="Rhea" id="RHEA-COMP:10131"/>
        <dbReference type="Rhea" id="RHEA-COMP:10132"/>
        <dbReference type="Rhea" id="RHEA-COMP:11367"/>
        <dbReference type="Rhea" id="RHEA-COMP:11368"/>
        <dbReference type="ChEBI" id="CHEBI:29950"/>
        <dbReference type="ChEBI" id="CHEBI:82612"/>
        <dbReference type="ChEBI" id="CHEBI:85445"/>
        <dbReference type="ChEBI" id="CHEBI:85448"/>
        <dbReference type="EC" id="2.1.1.63"/>
    </reaction>
</comment>
<name>A0ABP6ZV94_9ACTN</name>
<gene>
    <name evidence="11" type="ORF">GCM10022236_22250</name>
</gene>
<dbReference type="Gene3D" id="1.10.10.10">
    <property type="entry name" value="Winged helix-like DNA-binding domain superfamily/Winged helix DNA-binding domain"/>
    <property type="match status" value="1"/>
</dbReference>
<feature type="domain" description="Methylguanine DNA methyltransferase ribonuclease-like" evidence="10">
    <location>
        <begin position="39"/>
        <end position="114"/>
    </location>
</feature>
<dbReference type="Proteomes" id="UP001501490">
    <property type="component" value="Unassembled WGS sequence"/>
</dbReference>
<comment type="caution">
    <text evidence="11">The sequence shown here is derived from an EMBL/GenBank/DDBJ whole genome shotgun (WGS) entry which is preliminary data.</text>
</comment>
<dbReference type="EC" id="2.1.1.63" evidence="8"/>
<dbReference type="InterPro" id="IPR023546">
    <property type="entry name" value="MGMT"/>
</dbReference>
<keyword evidence="4 8" id="KW-0808">Transferase</keyword>
<dbReference type="PROSITE" id="PS00374">
    <property type="entry name" value="MGMT"/>
    <property type="match status" value="1"/>
</dbReference>
<proteinExistence type="inferred from homology"/>
<dbReference type="Pfam" id="PF01035">
    <property type="entry name" value="DNA_binding_1"/>
    <property type="match status" value="1"/>
</dbReference>
<comment type="miscellaneous">
    <text evidence="8">This enzyme catalyzes only one turnover and therefore is not strictly catalytic. According to one definition, an enzyme is a biocatalyst that acts repeatedly and over many reaction cycles.</text>
</comment>
<feature type="domain" description="Methylated-DNA-[protein]-cysteine S-methyltransferase DNA binding" evidence="9">
    <location>
        <begin position="121"/>
        <end position="199"/>
    </location>
</feature>
<keyword evidence="12" id="KW-1185">Reference proteome</keyword>
<dbReference type="EMBL" id="BAABAB010000015">
    <property type="protein sequence ID" value="GAA3619578.1"/>
    <property type="molecule type" value="Genomic_DNA"/>
</dbReference>
<dbReference type="SUPFAM" id="SSF53155">
    <property type="entry name" value="Methylated DNA-protein cysteine methyltransferase domain"/>
    <property type="match status" value="1"/>
</dbReference>
<evidence type="ECO:0000259" key="10">
    <source>
        <dbReference type="Pfam" id="PF02870"/>
    </source>
</evidence>
<comment type="catalytic activity">
    <reaction evidence="1 8">
        <text>a 4-O-methyl-thymidine in DNA + L-cysteinyl-[protein] = a thymidine in DNA + S-methyl-L-cysteinyl-[protein]</text>
        <dbReference type="Rhea" id="RHEA:53428"/>
        <dbReference type="Rhea" id="RHEA-COMP:10131"/>
        <dbReference type="Rhea" id="RHEA-COMP:10132"/>
        <dbReference type="Rhea" id="RHEA-COMP:13555"/>
        <dbReference type="Rhea" id="RHEA-COMP:13556"/>
        <dbReference type="ChEBI" id="CHEBI:29950"/>
        <dbReference type="ChEBI" id="CHEBI:82612"/>
        <dbReference type="ChEBI" id="CHEBI:137386"/>
        <dbReference type="ChEBI" id="CHEBI:137387"/>
        <dbReference type="EC" id="2.1.1.63"/>
    </reaction>
</comment>
<evidence type="ECO:0000256" key="1">
    <source>
        <dbReference type="ARBA" id="ARBA00001286"/>
    </source>
</evidence>
<dbReference type="Pfam" id="PF02870">
    <property type="entry name" value="Methyltransf_1N"/>
    <property type="match status" value="1"/>
</dbReference>
<keyword evidence="3 8" id="KW-0489">Methyltransferase</keyword>
<dbReference type="HAMAP" id="MF_00772">
    <property type="entry name" value="OGT"/>
    <property type="match status" value="1"/>
</dbReference>
<dbReference type="InterPro" id="IPR014048">
    <property type="entry name" value="MethylDNA_cys_MeTrfase_DNA-bd"/>
</dbReference>
<dbReference type="PANTHER" id="PTHR10815">
    <property type="entry name" value="METHYLATED-DNA--PROTEIN-CYSTEINE METHYLTRANSFERASE"/>
    <property type="match status" value="1"/>
</dbReference>
<dbReference type="InterPro" id="IPR001497">
    <property type="entry name" value="MethylDNA_cys_MeTrfase_AS"/>
</dbReference>
<evidence type="ECO:0000256" key="3">
    <source>
        <dbReference type="ARBA" id="ARBA00022603"/>
    </source>
</evidence>
<dbReference type="CDD" id="cd06445">
    <property type="entry name" value="ATase"/>
    <property type="match status" value="1"/>
</dbReference>
<evidence type="ECO:0000256" key="8">
    <source>
        <dbReference type="HAMAP-Rule" id="MF_00772"/>
    </source>
</evidence>
<reference evidence="12" key="1">
    <citation type="journal article" date="2019" name="Int. J. Syst. Evol. Microbiol.">
        <title>The Global Catalogue of Microorganisms (GCM) 10K type strain sequencing project: providing services to taxonomists for standard genome sequencing and annotation.</title>
        <authorList>
            <consortium name="The Broad Institute Genomics Platform"/>
            <consortium name="The Broad Institute Genome Sequencing Center for Infectious Disease"/>
            <person name="Wu L."/>
            <person name="Ma J."/>
        </authorList>
    </citation>
    <scope>NUCLEOTIDE SEQUENCE [LARGE SCALE GENOMIC DNA]</scope>
    <source>
        <strain evidence="12">JCM 16929</strain>
    </source>
</reference>
<dbReference type="NCBIfam" id="TIGR00589">
    <property type="entry name" value="ogt"/>
    <property type="match status" value="1"/>
</dbReference>
<evidence type="ECO:0000259" key="9">
    <source>
        <dbReference type="Pfam" id="PF01035"/>
    </source>
</evidence>
<evidence type="ECO:0000256" key="2">
    <source>
        <dbReference type="ARBA" id="ARBA00022490"/>
    </source>
</evidence>
<organism evidence="11 12">
    <name type="scientific">Microlunatus ginsengisoli</name>
    <dbReference type="NCBI Taxonomy" id="363863"/>
    <lineage>
        <taxon>Bacteria</taxon>
        <taxon>Bacillati</taxon>
        <taxon>Actinomycetota</taxon>
        <taxon>Actinomycetes</taxon>
        <taxon>Propionibacteriales</taxon>
        <taxon>Propionibacteriaceae</taxon>
        <taxon>Microlunatus</taxon>
    </lineage>
</organism>
<evidence type="ECO:0000313" key="11">
    <source>
        <dbReference type="EMBL" id="GAA3619578.1"/>
    </source>
</evidence>
<dbReference type="InterPro" id="IPR036631">
    <property type="entry name" value="MGMT_N_sf"/>
</dbReference>
<keyword evidence="6 8" id="KW-0234">DNA repair</keyword>
<keyword evidence="5 8" id="KW-0227">DNA damage</keyword>
<dbReference type="InterPro" id="IPR008332">
    <property type="entry name" value="MethylG_MeTrfase_N"/>
</dbReference>
<feature type="active site" description="Nucleophile; methyl group acceptor" evidence="8">
    <location>
        <position position="171"/>
    </location>
</feature>
<comment type="function">
    <text evidence="8">Involved in the cellular defense against the biological effects of O6-methylguanine (O6-MeG) and O4-methylthymine (O4-MeT) in DNA. Repairs the methylated nucleobase in DNA by stoichiometrically transferring the methyl group to a cysteine residue in the enzyme. This is a suicide reaction: the enzyme is irreversibly inactivated.</text>
</comment>
<accession>A0ABP6ZV94</accession>
<keyword evidence="2 8" id="KW-0963">Cytoplasm</keyword>
<dbReference type="InterPro" id="IPR036388">
    <property type="entry name" value="WH-like_DNA-bd_sf"/>
</dbReference>
<dbReference type="Gene3D" id="3.30.160.70">
    <property type="entry name" value="Methylated DNA-protein cysteine methyltransferase domain"/>
    <property type="match status" value="1"/>
</dbReference>
<sequence length="201" mass="21617">MSTPLDRALRPAPIEPGVLDDLHARLTRSGADDGLLDVAYSLHDSPVGTLLLAATPRGLLRVAFAVEDHDRVLQTIADRISPRILRAPGRLDEASRQLDEYFAGRRREFALTLDRSLSAGFRREVQDHLPEIPYGRTESYAQVAALLGRPRAIRAVGSGCATNPLPLVLPCHRVLRSNGSLGGYAGGLAAKAALLELESAA</sequence>
<evidence type="ECO:0000256" key="4">
    <source>
        <dbReference type="ARBA" id="ARBA00022679"/>
    </source>
</evidence>
<evidence type="ECO:0000256" key="5">
    <source>
        <dbReference type="ARBA" id="ARBA00022763"/>
    </source>
</evidence>